<dbReference type="NCBIfam" id="TIGR00187">
    <property type="entry name" value="ribE"/>
    <property type="match status" value="1"/>
</dbReference>
<dbReference type="PANTHER" id="PTHR21098:SF12">
    <property type="entry name" value="RIBOFLAVIN SYNTHASE"/>
    <property type="match status" value="1"/>
</dbReference>
<dbReference type="InterPro" id="IPR001783">
    <property type="entry name" value="Lumazine-bd"/>
</dbReference>
<proteinExistence type="predicted"/>
<comment type="catalytic activity">
    <reaction evidence="1">
        <text>2 6,7-dimethyl-8-(1-D-ribityl)lumazine + H(+) = 5-amino-6-(D-ribitylamino)uracil + riboflavin</text>
        <dbReference type="Rhea" id="RHEA:20772"/>
        <dbReference type="ChEBI" id="CHEBI:15378"/>
        <dbReference type="ChEBI" id="CHEBI:15934"/>
        <dbReference type="ChEBI" id="CHEBI:57986"/>
        <dbReference type="ChEBI" id="CHEBI:58201"/>
        <dbReference type="EC" id="2.5.1.9"/>
    </reaction>
</comment>
<dbReference type="GO" id="GO:0004746">
    <property type="term" value="F:riboflavin synthase activity"/>
    <property type="evidence" value="ECO:0007669"/>
    <property type="project" value="UniProtKB-EC"/>
</dbReference>
<dbReference type="PANTHER" id="PTHR21098">
    <property type="entry name" value="RIBOFLAVIN SYNTHASE ALPHA CHAIN"/>
    <property type="match status" value="1"/>
</dbReference>
<feature type="non-terminal residue" evidence="10">
    <location>
        <position position="176"/>
    </location>
</feature>
<evidence type="ECO:0000256" key="6">
    <source>
        <dbReference type="ARBA" id="ARBA00022619"/>
    </source>
</evidence>
<evidence type="ECO:0000256" key="3">
    <source>
        <dbReference type="ARBA" id="ARBA00004887"/>
    </source>
</evidence>
<keyword evidence="8" id="KW-0677">Repeat</keyword>
<accession>X1SY42</accession>
<dbReference type="PROSITE" id="PS51177">
    <property type="entry name" value="LUMAZINE_BIND"/>
    <property type="match status" value="2"/>
</dbReference>
<organism evidence="10">
    <name type="scientific">marine sediment metagenome</name>
    <dbReference type="NCBI Taxonomy" id="412755"/>
    <lineage>
        <taxon>unclassified sequences</taxon>
        <taxon>metagenomes</taxon>
        <taxon>ecological metagenomes</taxon>
    </lineage>
</organism>
<evidence type="ECO:0000256" key="8">
    <source>
        <dbReference type="ARBA" id="ARBA00022737"/>
    </source>
</evidence>
<name>X1SY42_9ZZZZ</name>
<dbReference type="SUPFAM" id="SSF63380">
    <property type="entry name" value="Riboflavin synthase domain-like"/>
    <property type="match status" value="2"/>
</dbReference>
<dbReference type="FunFam" id="2.40.30.20:FF:000003">
    <property type="entry name" value="Riboflavin synthase, alpha subunit"/>
    <property type="match status" value="1"/>
</dbReference>
<evidence type="ECO:0000256" key="5">
    <source>
        <dbReference type="ARBA" id="ARBA00013950"/>
    </source>
</evidence>
<dbReference type="PIRSF" id="PIRSF000498">
    <property type="entry name" value="Riboflavin_syn_A"/>
    <property type="match status" value="1"/>
</dbReference>
<evidence type="ECO:0000256" key="4">
    <source>
        <dbReference type="ARBA" id="ARBA00012827"/>
    </source>
</evidence>
<comment type="pathway">
    <text evidence="3">Cofactor biosynthesis; riboflavin biosynthesis; riboflavin from 2-hydroxy-3-oxobutyl phosphate and 5-amino-6-(D-ribitylamino)uracil: step 2/2.</text>
</comment>
<comment type="caution">
    <text evidence="10">The sequence shown here is derived from an EMBL/GenBank/DDBJ whole genome shotgun (WGS) entry which is preliminary data.</text>
</comment>
<dbReference type="InterPro" id="IPR023366">
    <property type="entry name" value="ATP_synth_asu-like_sf"/>
</dbReference>
<dbReference type="GO" id="GO:0009231">
    <property type="term" value="P:riboflavin biosynthetic process"/>
    <property type="evidence" value="ECO:0007669"/>
    <property type="project" value="UniProtKB-KW"/>
</dbReference>
<keyword evidence="7" id="KW-0808">Transferase</keyword>
<dbReference type="EC" id="2.5.1.9" evidence="4"/>
<dbReference type="Gene3D" id="2.40.30.20">
    <property type="match status" value="2"/>
</dbReference>
<sequence length="176" mass="19245">MFTGIIEEMGTVEKLWIGSSYRLRIRAKKVLPGTKPSHSIAVDGVCLTATEVDRESFSVEIMAQTLNKTNLSLMKEGDKVNLERATSLSSLLGGHIVTGDVDGVGRISRIDKRVGETVMQIEFLPRLAKYIVNQGRVSLDGVSLTVADCRASNFTVHLIPFTLNNTTLGLKKRGNL</sequence>
<feature type="domain" description="Lumazine-binding" evidence="9">
    <location>
        <begin position="96"/>
        <end position="176"/>
    </location>
</feature>
<dbReference type="InterPro" id="IPR026017">
    <property type="entry name" value="Lumazine-bd_dom"/>
</dbReference>
<dbReference type="NCBIfam" id="NF006767">
    <property type="entry name" value="PRK09289.1"/>
    <property type="match status" value="1"/>
</dbReference>
<evidence type="ECO:0000256" key="2">
    <source>
        <dbReference type="ARBA" id="ARBA00002803"/>
    </source>
</evidence>
<feature type="domain" description="Lumazine-binding" evidence="9">
    <location>
        <begin position="1"/>
        <end position="95"/>
    </location>
</feature>
<protein>
    <recommendedName>
        <fullName evidence="5">Riboflavin synthase</fullName>
        <ecNumber evidence="4">2.5.1.9</ecNumber>
    </recommendedName>
</protein>
<evidence type="ECO:0000259" key="9">
    <source>
        <dbReference type="PROSITE" id="PS51177"/>
    </source>
</evidence>
<dbReference type="Pfam" id="PF00677">
    <property type="entry name" value="Lum_binding"/>
    <property type="match status" value="2"/>
</dbReference>
<evidence type="ECO:0000256" key="1">
    <source>
        <dbReference type="ARBA" id="ARBA00000968"/>
    </source>
</evidence>
<evidence type="ECO:0000256" key="7">
    <source>
        <dbReference type="ARBA" id="ARBA00022679"/>
    </source>
</evidence>
<keyword evidence="6" id="KW-0686">Riboflavin biosynthesis</keyword>
<evidence type="ECO:0000313" key="10">
    <source>
        <dbReference type="EMBL" id="GAI72754.1"/>
    </source>
</evidence>
<dbReference type="AlphaFoldDB" id="X1SY42"/>
<dbReference type="InterPro" id="IPR017938">
    <property type="entry name" value="Riboflavin_synthase-like_b-brl"/>
</dbReference>
<dbReference type="EMBL" id="BARW01001326">
    <property type="protein sequence ID" value="GAI72754.1"/>
    <property type="molecule type" value="Genomic_DNA"/>
</dbReference>
<comment type="function">
    <text evidence="2">Catalyzes the dismutation of two molecules of 6,7-dimethyl-8-ribityllumazine, resulting in the formation of riboflavin and 5-amino-6-(D-ribitylamino)uracil.</text>
</comment>
<reference evidence="10" key="1">
    <citation type="journal article" date="2014" name="Front. Microbiol.">
        <title>High frequency of phylogenetically diverse reductive dehalogenase-homologous genes in deep subseafloor sedimentary metagenomes.</title>
        <authorList>
            <person name="Kawai M."/>
            <person name="Futagami T."/>
            <person name="Toyoda A."/>
            <person name="Takaki Y."/>
            <person name="Nishi S."/>
            <person name="Hori S."/>
            <person name="Arai W."/>
            <person name="Tsubouchi T."/>
            <person name="Morono Y."/>
            <person name="Uchiyama I."/>
            <person name="Ito T."/>
            <person name="Fujiyama A."/>
            <person name="Inagaki F."/>
            <person name="Takami H."/>
        </authorList>
    </citation>
    <scope>NUCLEOTIDE SEQUENCE</scope>
    <source>
        <strain evidence="10">Expedition CK06-06</strain>
    </source>
</reference>
<dbReference type="CDD" id="cd00402">
    <property type="entry name" value="Riboflavin_synthase_like"/>
    <property type="match status" value="1"/>
</dbReference>
<gene>
    <name evidence="10" type="ORF">S12H4_04338</name>
</gene>